<keyword evidence="3" id="KW-1185">Reference proteome</keyword>
<sequence length="310" mass="36644">MLRKEVKVSLIIPTYNKSSRLRLVLESIFYLKDVDDLEIIIVNDGSTDDTEVVLRNFIERCSKAVIRVSVIMSNNKGRSYARNLGIKKASGSIIVFTDDDLILNPNFIHEHKKRHEENTHLVVHGQINHIPYLKFFKDPITGLMMNDQVTKKKLLDKTIQIDMFESDKIESYLKENAHISKFEQEIFDLYQQTTEEDSCFRWVGFNGGNVSIRKENILNAGMFDQRMGLLWGCEDLELGYRLYKKGYFFAYEMQAKNYHLDHYRKDSKEIHEESMRYFIEKHPDISIRLLNQYFRGEYSSLLEWKNQQRG</sequence>
<proteinExistence type="predicted"/>
<dbReference type="PANTHER" id="PTHR43685:SF3">
    <property type="entry name" value="SLR2126 PROTEIN"/>
    <property type="match status" value="1"/>
</dbReference>
<dbReference type="InterPro" id="IPR050834">
    <property type="entry name" value="Glycosyltransf_2"/>
</dbReference>
<accession>A0A1M7I751</accession>
<reference evidence="2 3" key="1">
    <citation type="submission" date="2016-11" db="EMBL/GenBank/DDBJ databases">
        <authorList>
            <person name="Jaros S."/>
            <person name="Januszkiewicz K."/>
            <person name="Wedrychowicz H."/>
        </authorList>
    </citation>
    <scope>NUCLEOTIDE SEQUENCE [LARGE SCALE GENOMIC DNA]</scope>
    <source>
        <strain evidence="2 3">DSM 15930</strain>
    </source>
</reference>
<protein>
    <submittedName>
        <fullName evidence="2">Glycosyltransferase, GT2 family</fullName>
    </submittedName>
</protein>
<dbReference type="EMBL" id="FRCP01000009">
    <property type="protein sequence ID" value="SHM36515.1"/>
    <property type="molecule type" value="Genomic_DNA"/>
</dbReference>
<dbReference type="GO" id="GO:0016740">
    <property type="term" value="F:transferase activity"/>
    <property type="evidence" value="ECO:0007669"/>
    <property type="project" value="UniProtKB-KW"/>
</dbReference>
<dbReference type="Gene3D" id="3.90.550.10">
    <property type="entry name" value="Spore Coat Polysaccharide Biosynthesis Protein SpsA, Chain A"/>
    <property type="match status" value="1"/>
</dbReference>
<gene>
    <name evidence="2" type="ORF">SAMN02746066_01701</name>
</gene>
<dbReference type="InterPro" id="IPR029044">
    <property type="entry name" value="Nucleotide-diphossugar_trans"/>
</dbReference>
<dbReference type="PANTHER" id="PTHR43685">
    <property type="entry name" value="GLYCOSYLTRANSFERASE"/>
    <property type="match status" value="1"/>
</dbReference>
<evidence type="ECO:0000313" key="3">
    <source>
        <dbReference type="Proteomes" id="UP000184038"/>
    </source>
</evidence>
<dbReference type="CDD" id="cd00761">
    <property type="entry name" value="Glyco_tranf_GTA_type"/>
    <property type="match status" value="1"/>
</dbReference>
<dbReference type="Proteomes" id="UP000184038">
    <property type="component" value="Unassembled WGS sequence"/>
</dbReference>
<organism evidence="2 3">
    <name type="scientific">Anaerosporobacter mobilis DSM 15930</name>
    <dbReference type="NCBI Taxonomy" id="1120996"/>
    <lineage>
        <taxon>Bacteria</taxon>
        <taxon>Bacillati</taxon>
        <taxon>Bacillota</taxon>
        <taxon>Clostridia</taxon>
        <taxon>Lachnospirales</taxon>
        <taxon>Lachnospiraceae</taxon>
        <taxon>Anaerosporobacter</taxon>
    </lineage>
</organism>
<dbReference type="AlphaFoldDB" id="A0A1M7I751"/>
<dbReference type="STRING" id="1120996.SAMN02746066_01701"/>
<feature type="domain" description="Glycosyltransferase 2-like" evidence="1">
    <location>
        <begin position="9"/>
        <end position="142"/>
    </location>
</feature>
<dbReference type="SUPFAM" id="SSF53448">
    <property type="entry name" value="Nucleotide-diphospho-sugar transferases"/>
    <property type="match status" value="1"/>
</dbReference>
<evidence type="ECO:0000313" key="2">
    <source>
        <dbReference type="EMBL" id="SHM36515.1"/>
    </source>
</evidence>
<evidence type="ECO:0000259" key="1">
    <source>
        <dbReference type="Pfam" id="PF00535"/>
    </source>
</evidence>
<name>A0A1M7I751_9FIRM</name>
<dbReference type="Pfam" id="PF00535">
    <property type="entry name" value="Glycos_transf_2"/>
    <property type="match status" value="1"/>
</dbReference>
<dbReference type="RefSeq" id="WP_073285997.1">
    <property type="nucleotide sequence ID" value="NZ_FRCP01000009.1"/>
</dbReference>
<dbReference type="InterPro" id="IPR001173">
    <property type="entry name" value="Glyco_trans_2-like"/>
</dbReference>
<keyword evidence="2" id="KW-0808">Transferase</keyword>
<dbReference type="OrthoDB" id="9812302at2"/>